<dbReference type="RefSeq" id="WP_066167145.1">
    <property type="nucleotide sequence ID" value="NZ_CP136137.1"/>
</dbReference>
<evidence type="ECO:0008006" key="3">
    <source>
        <dbReference type="Google" id="ProtNLM"/>
    </source>
</evidence>
<dbReference type="EMBL" id="CP136137">
    <property type="protein sequence ID" value="WYY08055.1"/>
    <property type="molecule type" value="Genomic_DNA"/>
</dbReference>
<evidence type="ECO:0000313" key="1">
    <source>
        <dbReference type="EMBL" id="WYY08055.1"/>
    </source>
</evidence>
<dbReference type="Proteomes" id="UP001479933">
    <property type="component" value="Chromosome"/>
</dbReference>
<keyword evidence="2" id="KW-1185">Reference proteome</keyword>
<gene>
    <name evidence="1" type="ORF">RVF87_02945</name>
</gene>
<name>A0ABZ2U2Z6_9ACTN</name>
<organism evidence="1 2">
    <name type="scientific">Gordonia hydrophobica</name>
    <dbReference type="NCBI Taxonomy" id="40516"/>
    <lineage>
        <taxon>Bacteria</taxon>
        <taxon>Bacillati</taxon>
        <taxon>Actinomycetota</taxon>
        <taxon>Actinomycetes</taxon>
        <taxon>Mycobacteriales</taxon>
        <taxon>Gordoniaceae</taxon>
        <taxon>Gordonia</taxon>
    </lineage>
</organism>
<proteinExistence type="predicted"/>
<accession>A0ABZ2U2Z6</accession>
<sequence>MDFGITPQQLAQVVARWRHCGTQIADLAPEVGDLPVSGSAAAQALNTCLRTTRAVTTGRATQLHALADALDRFGALTVEADAAAAAALAERRRS</sequence>
<protein>
    <recommendedName>
        <fullName evidence="3">ESX-1 secretion-associated protein</fullName>
    </recommendedName>
</protein>
<evidence type="ECO:0000313" key="2">
    <source>
        <dbReference type="Proteomes" id="UP001479933"/>
    </source>
</evidence>
<reference evidence="1 2" key="1">
    <citation type="journal article" date="2023" name="Virus Evol.">
        <title>Computational host range prediction-The good, the bad, and the ugly.</title>
        <authorList>
            <person name="Howell A.A."/>
            <person name="Versoza C.J."/>
            <person name="Pfeifer S.P."/>
        </authorList>
    </citation>
    <scope>NUCLEOTIDE SEQUENCE [LARGE SCALE GENOMIC DNA]</scope>
    <source>
        <strain evidence="1 2">1610/1b</strain>
    </source>
</reference>